<dbReference type="RefSeq" id="WP_345577651.1">
    <property type="nucleotide sequence ID" value="NZ_BAABLV010000005.1"/>
</dbReference>
<dbReference type="EMBL" id="BAABLV010000005">
    <property type="protein sequence ID" value="GAA4889222.1"/>
    <property type="molecule type" value="Genomic_DNA"/>
</dbReference>
<keyword evidence="3" id="KW-1185">Reference proteome</keyword>
<gene>
    <name evidence="2" type="ORF">GCM10025789_01990</name>
</gene>
<reference evidence="3" key="1">
    <citation type="journal article" date="2019" name="Int. J. Syst. Evol. Microbiol.">
        <title>The Global Catalogue of Microorganisms (GCM) 10K type strain sequencing project: providing services to taxonomists for standard genome sequencing and annotation.</title>
        <authorList>
            <consortium name="The Broad Institute Genomics Platform"/>
            <consortium name="The Broad Institute Genome Sequencing Center for Infectious Disease"/>
            <person name="Wu L."/>
            <person name="Ma J."/>
        </authorList>
    </citation>
    <scope>NUCLEOTIDE SEQUENCE [LARGE SCALE GENOMIC DNA]</scope>
    <source>
        <strain evidence="3">JCM 19125</strain>
    </source>
</reference>
<dbReference type="Gene3D" id="2.30.110.10">
    <property type="entry name" value="Electron Transport, Fmn-binding Protein, Chain A"/>
    <property type="match status" value="1"/>
</dbReference>
<dbReference type="Pfam" id="PF01613">
    <property type="entry name" value="Flavin_Reduct"/>
    <property type="match status" value="1"/>
</dbReference>
<organism evidence="2 3">
    <name type="scientific">Tessaracoccus lubricantis</name>
    <dbReference type="NCBI Taxonomy" id="545543"/>
    <lineage>
        <taxon>Bacteria</taxon>
        <taxon>Bacillati</taxon>
        <taxon>Actinomycetota</taxon>
        <taxon>Actinomycetes</taxon>
        <taxon>Propionibacteriales</taxon>
        <taxon>Propionibacteriaceae</taxon>
        <taxon>Tessaracoccus</taxon>
    </lineage>
</organism>
<dbReference type="InterPro" id="IPR012349">
    <property type="entry name" value="Split_barrel_FMN-bd"/>
</dbReference>
<dbReference type="Proteomes" id="UP001501521">
    <property type="component" value="Unassembled WGS sequence"/>
</dbReference>
<dbReference type="SMART" id="SM00903">
    <property type="entry name" value="Flavin_Reduct"/>
    <property type="match status" value="1"/>
</dbReference>
<name>A0ABP9EYY8_9ACTN</name>
<comment type="caution">
    <text evidence="2">The sequence shown here is derived from an EMBL/GenBank/DDBJ whole genome shotgun (WGS) entry which is preliminary data.</text>
</comment>
<dbReference type="SUPFAM" id="SSF50475">
    <property type="entry name" value="FMN-binding split barrel"/>
    <property type="match status" value="1"/>
</dbReference>
<feature type="domain" description="Flavin reductase like" evidence="1">
    <location>
        <begin position="23"/>
        <end position="170"/>
    </location>
</feature>
<dbReference type="InterPro" id="IPR002563">
    <property type="entry name" value="Flavin_Rdtase-like_dom"/>
</dbReference>
<accession>A0ABP9EYY8</accession>
<protein>
    <recommendedName>
        <fullName evidence="1">Flavin reductase like domain-containing protein</fullName>
    </recommendedName>
</protein>
<proteinExistence type="predicted"/>
<sequence length="170" mass="18622">MSIHSDHPFLPPRDLRDPVRRLRGLMPSPVTIWTSADGTTRDGWTISSVLVADGEPAELVALVDEDSDWWTLFRRTGLATVNVLPHGQGWLSDVFARVAPSPGGPFRTGEWSDDPRGPRLVHAAAWAGVRLLDANPGHAGWGLLVRAVIESVELPGSDVEALVHRRGRYQ</sequence>
<evidence type="ECO:0000313" key="3">
    <source>
        <dbReference type="Proteomes" id="UP001501521"/>
    </source>
</evidence>
<evidence type="ECO:0000313" key="2">
    <source>
        <dbReference type="EMBL" id="GAA4889222.1"/>
    </source>
</evidence>
<evidence type="ECO:0000259" key="1">
    <source>
        <dbReference type="SMART" id="SM00903"/>
    </source>
</evidence>